<feature type="region of interest" description="Disordered" evidence="9">
    <location>
        <begin position="195"/>
        <end position="262"/>
    </location>
</feature>
<dbReference type="InterPro" id="IPR010369">
    <property type="entry name" value="SOK"/>
</dbReference>
<dbReference type="InterPro" id="IPR048351">
    <property type="entry name" value="SOK_DIX"/>
</dbReference>
<comment type="subcellular location">
    <subcellularLocation>
        <location evidence="1">Cell membrane</location>
        <topology evidence="1">Peripheral membrane protein</topology>
        <orientation evidence="1">Cytoplasmic side</orientation>
    </subcellularLocation>
</comment>
<feature type="compositionally biased region" description="Polar residues" evidence="9">
    <location>
        <begin position="295"/>
        <end position="312"/>
    </location>
</feature>
<evidence type="ECO:0000256" key="6">
    <source>
        <dbReference type="ARBA" id="ARBA00023306"/>
    </source>
</evidence>
<evidence type="ECO:0000256" key="4">
    <source>
        <dbReference type="ARBA" id="ARBA00022618"/>
    </source>
</evidence>
<feature type="region of interest" description="Disordered" evidence="9">
    <location>
        <begin position="1"/>
        <end position="25"/>
    </location>
</feature>
<gene>
    <name evidence="11" type="ORF">BAE44_0023168</name>
</gene>
<comment type="caution">
    <text evidence="11">The sequence shown here is derived from an EMBL/GenBank/DDBJ whole genome shotgun (WGS) entry which is preliminary data.</text>
</comment>
<organism evidence="11 12">
    <name type="scientific">Dichanthelium oligosanthes</name>
    <dbReference type="NCBI Taxonomy" id="888268"/>
    <lineage>
        <taxon>Eukaryota</taxon>
        <taxon>Viridiplantae</taxon>
        <taxon>Streptophyta</taxon>
        <taxon>Embryophyta</taxon>
        <taxon>Tracheophyta</taxon>
        <taxon>Spermatophyta</taxon>
        <taxon>Magnoliopsida</taxon>
        <taxon>Liliopsida</taxon>
        <taxon>Poales</taxon>
        <taxon>Poaceae</taxon>
        <taxon>PACMAD clade</taxon>
        <taxon>Panicoideae</taxon>
        <taxon>Panicodae</taxon>
        <taxon>Paniceae</taxon>
        <taxon>Dichantheliinae</taxon>
        <taxon>Dichanthelium</taxon>
    </lineage>
</organism>
<dbReference type="InterPro" id="IPR021182">
    <property type="entry name" value="SOK_magnoliopsida"/>
</dbReference>
<evidence type="ECO:0000259" key="10">
    <source>
        <dbReference type="Pfam" id="PF06136"/>
    </source>
</evidence>
<feature type="region of interest" description="Disordered" evidence="9">
    <location>
        <begin position="153"/>
        <end position="179"/>
    </location>
</feature>
<evidence type="ECO:0000313" key="12">
    <source>
        <dbReference type="Proteomes" id="UP000095767"/>
    </source>
</evidence>
<keyword evidence="5" id="KW-0472">Membrane</keyword>
<name>A0A1E5USD1_9POAL</name>
<feature type="compositionally biased region" description="Polar residues" evidence="9">
    <location>
        <begin position="168"/>
        <end position="179"/>
    </location>
</feature>
<evidence type="ECO:0000256" key="1">
    <source>
        <dbReference type="ARBA" id="ARBA00004413"/>
    </source>
</evidence>
<accession>A0A1E5USD1</accession>
<keyword evidence="12" id="KW-1185">Reference proteome</keyword>
<dbReference type="PANTHER" id="PTHR31083:SF32">
    <property type="entry name" value="OS09G0571000 PROTEIN"/>
    <property type="match status" value="1"/>
</dbReference>
<feature type="compositionally biased region" description="Low complexity" evidence="9">
    <location>
        <begin position="316"/>
        <end position="329"/>
    </location>
</feature>
<dbReference type="PIRSF" id="PIRSF031043">
    <property type="entry name" value="UCP031043"/>
    <property type="match status" value="1"/>
</dbReference>
<dbReference type="AlphaFoldDB" id="A0A1E5USD1"/>
<comment type="subunit">
    <text evidence="8">Homodimer. Forms long polymer filaments with other SOKs proteins polymers (e.g. SOK1, SOK2, SOK3 and SOK4) crucial for polar localization and biological activity. Binds to ANGUSTIFOLIA (AN).</text>
</comment>
<feature type="region of interest" description="Disordered" evidence="9">
    <location>
        <begin position="282"/>
        <end position="364"/>
    </location>
</feature>
<keyword evidence="4" id="KW-0132">Cell division</keyword>
<protein>
    <recommendedName>
        <fullName evidence="10">SOSEKI DIX-like domain-containing protein</fullName>
    </recommendedName>
</protein>
<evidence type="ECO:0000256" key="9">
    <source>
        <dbReference type="SAM" id="MobiDB-lite"/>
    </source>
</evidence>
<dbReference type="GO" id="GO:0005886">
    <property type="term" value="C:plasma membrane"/>
    <property type="evidence" value="ECO:0007669"/>
    <property type="project" value="UniProtKB-SubCell"/>
</dbReference>
<dbReference type="GO" id="GO:0051302">
    <property type="term" value="P:regulation of cell division"/>
    <property type="evidence" value="ECO:0007669"/>
    <property type="project" value="UniProtKB-ARBA"/>
</dbReference>
<evidence type="ECO:0000313" key="11">
    <source>
        <dbReference type="EMBL" id="OEL15812.1"/>
    </source>
</evidence>
<dbReference type="STRING" id="888268.A0A1E5USD1"/>
<evidence type="ECO:0000256" key="8">
    <source>
        <dbReference type="ARBA" id="ARBA00046534"/>
    </source>
</evidence>
<dbReference type="OrthoDB" id="661256at2759"/>
<evidence type="ECO:0000256" key="2">
    <source>
        <dbReference type="ARBA" id="ARBA00022473"/>
    </source>
</evidence>
<keyword evidence="3" id="KW-1003">Cell membrane</keyword>
<evidence type="ECO:0000256" key="5">
    <source>
        <dbReference type="ARBA" id="ARBA00023136"/>
    </source>
</evidence>
<dbReference type="GO" id="GO:0051258">
    <property type="term" value="P:protein polymerization"/>
    <property type="evidence" value="ECO:0007669"/>
    <property type="project" value="UniProtKB-ARBA"/>
</dbReference>
<sequence length="503" mass="53679">MSSSEEGATMEGRAPRRLRGSPGQSGTPVTVVYYLCRSGRHLEHPHLMEMRLTSPSQALYLRDVIHRLDALRGKGMAIMYSWSCKRRYKTGFVWHDVLEDDMLLPAQGSEYVLKGSLLLPRHSSPPTLVAAPPPADYDHMNVGTTIIPKVHCVKPTPDEEAPTHSWEGRTTNSSLSSPPTIEVDVEAEAKLPALHQEPQPELSPISPSSSCTTGDVDEEAASARSSCSGSPSTPNKPTRGSAGSTPSPSGSTSSPTPPSLMPYNKQQVSIITAQDEVIQIQGTSTGRGLHKKDTGCSTGSTPTKATVPTNGKQPGRTRSFSSGTSRSGTLESLIRAEALGRRGATAKRIQEEDDDDDKEAVQSLGTKLNPTNLLMRLVACGSTMSARQHLPACGLMRSTHKPQYLSQHVELLPSSPVLSPLGALIMRPVNAAGARVISDSGDCSHCSGSMLQTASKGSKSNKVMSTNTKPSSSYDQYWLASGAHVIIQCAPLLKETYASAKAM</sequence>
<dbReference type="GO" id="GO:2000067">
    <property type="term" value="P:regulation of root morphogenesis"/>
    <property type="evidence" value="ECO:0007669"/>
    <property type="project" value="UniProtKB-ARBA"/>
</dbReference>
<evidence type="ECO:0000256" key="3">
    <source>
        <dbReference type="ARBA" id="ARBA00022475"/>
    </source>
</evidence>
<proteinExistence type="inferred from homology"/>
<evidence type="ECO:0000256" key="7">
    <source>
        <dbReference type="ARBA" id="ARBA00024211"/>
    </source>
</evidence>
<feature type="compositionally biased region" description="Low complexity" evidence="9">
    <location>
        <begin position="222"/>
        <end position="254"/>
    </location>
</feature>
<dbReference type="EMBL" id="LWDX02065378">
    <property type="protein sequence ID" value="OEL15812.1"/>
    <property type="molecule type" value="Genomic_DNA"/>
</dbReference>
<dbReference type="PANTHER" id="PTHR31083">
    <property type="entry name" value="UPSTREAM OF FLC PROTEIN (DUF966)"/>
    <property type="match status" value="1"/>
</dbReference>
<reference evidence="11 12" key="1">
    <citation type="submission" date="2016-09" db="EMBL/GenBank/DDBJ databases">
        <title>The draft genome of Dichanthelium oligosanthes: A C3 panicoid grass species.</title>
        <authorList>
            <person name="Studer A.J."/>
            <person name="Schnable J.C."/>
            <person name="Brutnell T.P."/>
        </authorList>
    </citation>
    <scope>NUCLEOTIDE SEQUENCE [LARGE SCALE GENOMIC DNA]</scope>
    <source>
        <strain evidence="12">cv. Kellogg 1175</strain>
        <tissue evidence="11">Leaf</tissue>
    </source>
</reference>
<feature type="domain" description="SOSEKI DIX-like" evidence="10">
    <location>
        <begin position="29"/>
        <end position="118"/>
    </location>
</feature>
<dbReference type="GO" id="GO:0051301">
    <property type="term" value="P:cell division"/>
    <property type="evidence" value="ECO:0007669"/>
    <property type="project" value="UniProtKB-KW"/>
</dbReference>
<dbReference type="GO" id="GO:0090708">
    <property type="term" value="P:specification of plant organ axis polarity"/>
    <property type="evidence" value="ECO:0007669"/>
    <property type="project" value="UniProtKB-ARBA"/>
</dbReference>
<dbReference type="Proteomes" id="UP000095767">
    <property type="component" value="Unassembled WGS sequence"/>
</dbReference>
<dbReference type="Pfam" id="PF06136">
    <property type="entry name" value="SOK"/>
    <property type="match status" value="1"/>
</dbReference>
<keyword evidence="2" id="KW-0217">Developmental protein</keyword>
<keyword evidence="6" id="KW-0131">Cell cycle</keyword>
<comment type="similarity">
    <text evidence="7">Belongs to the SOSEKI family.</text>
</comment>